<dbReference type="Gene3D" id="3.10.450.40">
    <property type="match status" value="1"/>
</dbReference>
<evidence type="ECO:0000256" key="1">
    <source>
        <dbReference type="SAM" id="SignalP"/>
    </source>
</evidence>
<dbReference type="STRING" id="888741.HMPREF9098_2040"/>
<sequence>MKTSKTTAAFLAATLIAATLPASAGSDRQYYEHNRGNYITREKAAQIASNKVGGGTAVEVEFDRSRSKPDHFDVEIRKADGRKYDVEVNARTGEVLSSRLDD</sequence>
<proteinExistence type="predicted"/>
<dbReference type="RefSeq" id="WP_003784118.1">
    <property type="nucleotide sequence ID" value="NZ_GL870929.1"/>
</dbReference>
<comment type="caution">
    <text evidence="3">The sequence shown here is derived from an EMBL/GenBank/DDBJ whole genome shotgun (WGS) entry which is preliminary data.</text>
</comment>
<dbReference type="Proteomes" id="UP000004088">
    <property type="component" value="Unassembled WGS sequence"/>
</dbReference>
<accession>F0F1Q5</accession>
<dbReference type="Pfam" id="PF03413">
    <property type="entry name" value="PepSY"/>
    <property type="match status" value="1"/>
</dbReference>
<protein>
    <submittedName>
        <fullName evidence="3">Peptidase propeptide and YPEB domain protein</fullName>
    </submittedName>
</protein>
<reference evidence="3 4" key="1">
    <citation type="submission" date="2011-01" db="EMBL/GenBank/DDBJ databases">
        <authorList>
            <person name="Muzny D."/>
            <person name="Qin X."/>
            <person name="Deng J."/>
            <person name="Jiang H."/>
            <person name="Liu Y."/>
            <person name="Qu J."/>
            <person name="Song X.-Z."/>
            <person name="Zhang L."/>
            <person name="Thornton R."/>
            <person name="Coyle M."/>
            <person name="Francisco L."/>
            <person name="Jackson L."/>
            <person name="Javaid M."/>
            <person name="Korchina V."/>
            <person name="Kovar C."/>
            <person name="Mata R."/>
            <person name="Mathew T."/>
            <person name="Ngo R."/>
            <person name="Nguyen L."/>
            <person name="Nguyen N."/>
            <person name="Okwuonu G."/>
            <person name="Ongeri F."/>
            <person name="Pham C."/>
            <person name="Simmons D."/>
            <person name="Wilczek-Boney K."/>
            <person name="Hale W."/>
            <person name="Jakkamsetti A."/>
            <person name="Pham P."/>
            <person name="Ruth R."/>
            <person name="San Lucas F."/>
            <person name="Warren J."/>
            <person name="Zhang J."/>
            <person name="Zhao Z."/>
            <person name="Zhou C."/>
            <person name="Zhu D."/>
            <person name="Lee S."/>
            <person name="Bess C."/>
            <person name="Blankenburg K."/>
            <person name="Forbes L."/>
            <person name="Fu Q."/>
            <person name="Gubbala S."/>
            <person name="Hirani K."/>
            <person name="Jayaseelan J.C."/>
            <person name="Lara F."/>
            <person name="Munidasa M."/>
            <person name="Palculict T."/>
            <person name="Patil S."/>
            <person name="Pu L.-L."/>
            <person name="Saada N."/>
            <person name="Tang L."/>
            <person name="Weissenberger G."/>
            <person name="Zhu Y."/>
            <person name="Hemphill L."/>
            <person name="Shang Y."/>
            <person name="Youmans B."/>
            <person name="Ayvaz T."/>
            <person name="Ross M."/>
            <person name="Santibanez J."/>
            <person name="Aqrawi P."/>
            <person name="Gross S."/>
            <person name="Joshi V."/>
            <person name="Fowler G."/>
            <person name="Nazareth L."/>
            <person name="Reid J."/>
            <person name="Worley K."/>
            <person name="Petrosino J."/>
            <person name="Highlander S."/>
            <person name="Gibbs R."/>
        </authorList>
    </citation>
    <scope>NUCLEOTIDE SEQUENCE [LARGE SCALE GENOMIC DNA]</scope>
    <source>
        <strain evidence="3 4">ATCC 33394</strain>
    </source>
</reference>
<feature type="chain" id="PRO_5003247082" evidence="1">
    <location>
        <begin position="25"/>
        <end position="102"/>
    </location>
</feature>
<keyword evidence="1" id="KW-0732">Signal</keyword>
<dbReference type="InterPro" id="IPR025711">
    <property type="entry name" value="PepSY"/>
</dbReference>
<keyword evidence="4" id="KW-1185">Reference proteome</keyword>
<feature type="signal peptide" evidence="1">
    <location>
        <begin position="1"/>
        <end position="24"/>
    </location>
</feature>
<evidence type="ECO:0000259" key="2">
    <source>
        <dbReference type="Pfam" id="PF03413"/>
    </source>
</evidence>
<evidence type="ECO:0000313" key="3">
    <source>
        <dbReference type="EMBL" id="EGC16446.1"/>
    </source>
</evidence>
<dbReference type="EMBL" id="AEWV01000041">
    <property type="protein sequence ID" value="EGC16446.1"/>
    <property type="molecule type" value="Genomic_DNA"/>
</dbReference>
<dbReference type="HOGENOM" id="CLU_143489_4_0_4"/>
<gene>
    <name evidence="3" type="ORF">HMPREF9098_2040</name>
</gene>
<dbReference type="AlphaFoldDB" id="F0F1Q5"/>
<name>F0F1Q5_9NEIS</name>
<organism evidence="3 4">
    <name type="scientific">Kingella denitrificans ATCC 33394</name>
    <dbReference type="NCBI Taxonomy" id="888741"/>
    <lineage>
        <taxon>Bacteria</taxon>
        <taxon>Pseudomonadati</taxon>
        <taxon>Pseudomonadota</taxon>
        <taxon>Betaproteobacteria</taxon>
        <taxon>Neisseriales</taxon>
        <taxon>Neisseriaceae</taxon>
        <taxon>Kingella</taxon>
    </lineage>
</organism>
<evidence type="ECO:0000313" key="4">
    <source>
        <dbReference type="Proteomes" id="UP000004088"/>
    </source>
</evidence>
<feature type="domain" description="PepSY" evidence="2">
    <location>
        <begin position="39"/>
        <end position="98"/>
    </location>
</feature>